<sequence>MAKAGVLTRSRSAKVAVSESQQPGSSKATKWLLVASGKGGSGKTSTSLNLAVYAVHEGLRVVIVDLDRQASLTRWYERRPPAAPPLILWEGAMGDAKKAVAEIDALEDVDLVIVDTPPGLDDHPDSTRLLVEKANFVLVPTTQGTTDIDSVVEWMGFLRRERVPSAFLLNKAQRTHTRYSKAKARLNRAGLLCPVDVRQLDDIESTHDHGVGVCELRKSRAAEDLGSVWDFVKQQLAFEGVAR</sequence>
<dbReference type="PIRSF" id="PIRSF009320">
    <property type="entry name" value="Nuc_binding_HP_1000"/>
    <property type="match status" value="1"/>
</dbReference>
<dbReference type="Pfam" id="PF01656">
    <property type="entry name" value="CbiA"/>
    <property type="match status" value="1"/>
</dbReference>
<dbReference type="PANTHER" id="PTHR13696:SF96">
    <property type="entry name" value="COBQ_COBB_MIND_PARA NUCLEOTIDE BINDING DOMAIN-CONTAINING PROTEIN"/>
    <property type="match status" value="1"/>
</dbReference>
<dbReference type="EMBL" id="FMZX01000015">
    <property type="protein sequence ID" value="SDD96648.1"/>
    <property type="molecule type" value="Genomic_DNA"/>
</dbReference>
<accession>A0A1G6Z202</accession>
<evidence type="ECO:0000256" key="1">
    <source>
        <dbReference type="SAM" id="MobiDB-lite"/>
    </source>
</evidence>
<evidence type="ECO:0000259" key="2">
    <source>
        <dbReference type="Pfam" id="PF01656"/>
    </source>
</evidence>
<dbReference type="RefSeq" id="WP_143018214.1">
    <property type="nucleotide sequence ID" value="NZ_FMZX01000015.1"/>
</dbReference>
<dbReference type="PANTHER" id="PTHR13696">
    <property type="entry name" value="P-LOOP CONTAINING NUCLEOSIDE TRIPHOSPHATE HYDROLASE"/>
    <property type="match status" value="1"/>
</dbReference>
<reference evidence="3 4" key="1">
    <citation type="submission" date="2016-10" db="EMBL/GenBank/DDBJ databases">
        <authorList>
            <person name="de Groot N.N."/>
        </authorList>
    </citation>
    <scope>NUCLEOTIDE SEQUENCE [LARGE SCALE GENOMIC DNA]</scope>
    <source>
        <strain evidence="3 4">CPCC 100156</strain>
    </source>
</reference>
<evidence type="ECO:0000313" key="4">
    <source>
        <dbReference type="Proteomes" id="UP000198925"/>
    </source>
</evidence>
<organism evidence="3 4">
    <name type="scientific">Belnapia rosea</name>
    <dbReference type="NCBI Taxonomy" id="938405"/>
    <lineage>
        <taxon>Bacteria</taxon>
        <taxon>Pseudomonadati</taxon>
        <taxon>Pseudomonadota</taxon>
        <taxon>Alphaproteobacteria</taxon>
        <taxon>Acetobacterales</taxon>
        <taxon>Roseomonadaceae</taxon>
        <taxon>Belnapia</taxon>
    </lineage>
</organism>
<dbReference type="InterPro" id="IPR002586">
    <property type="entry name" value="CobQ/CobB/MinD/ParA_Nub-bd_dom"/>
</dbReference>
<dbReference type="InterPro" id="IPR027417">
    <property type="entry name" value="P-loop_NTPase"/>
</dbReference>
<name>A0A1G6Z202_9PROT</name>
<dbReference type="AlphaFoldDB" id="A0A1G6Z202"/>
<dbReference type="SUPFAM" id="SSF52540">
    <property type="entry name" value="P-loop containing nucleoside triphosphate hydrolases"/>
    <property type="match status" value="1"/>
</dbReference>
<proteinExistence type="predicted"/>
<feature type="region of interest" description="Disordered" evidence="1">
    <location>
        <begin position="1"/>
        <end position="21"/>
    </location>
</feature>
<dbReference type="CDD" id="cd02042">
    <property type="entry name" value="ParAB_family"/>
    <property type="match status" value="1"/>
</dbReference>
<evidence type="ECO:0000313" key="3">
    <source>
        <dbReference type="EMBL" id="SDD96648.1"/>
    </source>
</evidence>
<dbReference type="Proteomes" id="UP000198925">
    <property type="component" value="Unassembled WGS sequence"/>
</dbReference>
<gene>
    <name evidence="3" type="ORF">SAMN04487779_101595</name>
</gene>
<protein>
    <submittedName>
        <fullName evidence="3">Chromosome partitioning protein</fullName>
    </submittedName>
</protein>
<dbReference type="InterPro" id="IPR050678">
    <property type="entry name" value="DNA_Partitioning_ATPase"/>
</dbReference>
<keyword evidence="4" id="KW-1185">Reference proteome</keyword>
<feature type="domain" description="CobQ/CobB/MinD/ParA nucleotide binding" evidence="2">
    <location>
        <begin position="33"/>
        <end position="153"/>
    </location>
</feature>
<dbReference type="Gene3D" id="3.40.50.300">
    <property type="entry name" value="P-loop containing nucleotide triphosphate hydrolases"/>
    <property type="match status" value="1"/>
</dbReference>